<reference evidence="1" key="1">
    <citation type="journal article" date="2015" name="Nature">
        <title>Complex archaea that bridge the gap between prokaryotes and eukaryotes.</title>
        <authorList>
            <person name="Spang A."/>
            <person name="Saw J.H."/>
            <person name="Jorgensen S.L."/>
            <person name="Zaremba-Niedzwiedzka K."/>
            <person name="Martijn J."/>
            <person name="Lind A.E."/>
            <person name="van Eijk R."/>
            <person name="Schleper C."/>
            <person name="Guy L."/>
            <person name="Ettema T.J."/>
        </authorList>
    </citation>
    <scope>NUCLEOTIDE SEQUENCE</scope>
</reference>
<feature type="non-terminal residue" evidence="1">
    <location>
        <position position="1"/>
    </location>
</feature>
<name>A0A0F9DCN5_9ZZZZ</name>
<dbReference type="AlphaFoldDB" id="A0A0F9DCN5"/>
<comment type="caution">
    <text evidence="1">The sequence shown here is derived from an EMBL/GenBank/DDBJ whole genome shotgun (WGS) entry which is preliminary data.</text>
</comment>
<protein>
    <submittedName>
        <fullName evidence="1">Uncharacterized protein</fullName>
    </submittedName>
</protein>
<feature type="non-terminal residue" evidence="1">
    <location>
        <position position="580"/>
    </location>
</feature>
<gene>
    <name evidence="1" type="ORF">LCGC14_2295160</name>
</gene>
<proteinExistence type="predicted"/>
<sequence length="580" mass="68506">REQHPTEEAQAFILNRFTTLSSEKARSEVLRLIEKHDLDTDLIEGYEKIFGVDTSEEMQKFQRRIGQTEKLTVGEPPKVFTMSNYLTEANNTVKVNGRSKVERDGHALTVFILGQQDTWQPYEDADPKTGARLLYRQEFPELEASLYMTGRVSAFENPESAEILLRWMDQFNIPPQAIPAFLENPDRFDELFTQKFEIESKNFELTTEFENFSNPDADNFIEDKDERAVAREKFKEDHPEWQSDNRRIEAIDNDATPDMTEKWVERGKLIDKFNPTGSEAQQWLIDNPDMHQWALDNELLTDDGTDWKPDVIRLNVDMRLLDEQYDELSTEGDVREDFLKVHSQYNDDRRRRTMRQLEASNELTETYVDYGKVIDEFSSGSSQSKIFRIDNPELDTFGTSEDTLGWTELDRTDEPIWRIDVQFEKQDTEYQDILDRLDGAEQTVATDRFLAANFEYHKKRVERDALKLNFPRVEEFITWHTDNTLSRTETLEASLPFYEDDWYLMEHPEFYNQMLIQKIFTTRRDFRLVPMKDGRPDRVVGRKYVDYLSIKNNQSLRDQFRIDNTDLDEWGVSVGIWTRT</sequence>
<organism evidence="1">
    <name type="scientific">marine sediment metagenome</name>
    <dbReference type="NCBI Taxonomy" id="412755"/>
    <lineage>
        <taxon>unclassified sequences</taxon>
        <taxon>metagenomes</taxon>
        <taxon>ecological metagenomes</taxon>
    </lineage>
</organism>
<dbReference type="EMBL" id="LAZR01032238">
    <property type="protein sequence ID" value="KKL51471.1"/>
    <property type="molecule type" value="Genomic_DNA"/>
</dbReference>
<accession>A0A0F9DCN5</accession>
<evidence type="ECO:0000313" key="1">
    <source>
        <dbReference type="EMBL" id="KKL51471.1"/>
    </source>
</evidence>